<comment type="subcellular location">
    <subcellularLocation>
        <location evidence="1">Cell envelope</location>
    </subcellularLocation>
    <subcellularLocation>
        <location evidence="2">Secreted</location>
    </subcellularLocation>
</comment>
<dbReference type="EnsemblPlants" id="Pp3c3_35240V3.1">
    <property type="protein sequence ID" value="Pp3c3_35240V3.1"/>
    <property type="gene ID" value="Pp3c3_35240"/>
</dbReference>
<keyword evidence="9 12" id="KW-0063">Aspartyl esterase</keyword>
<evidence type="ECO:0000256" key="7">
    <source>
        <dbReference type="ARBA" id="ARBA00022729"/>
    </source>
</evidence>
<comment type="similarity">
    <text evidence="4">Belongs to the pectinesterase family.</text>
</comment>
<dbReference type="Proteomes" id="UP000006727">
    <property type="component" value="Chromosome 3"/>
</dbReference>
<keyword evidence="16" id="KW-1185">Reference proteome</keyword>
<keyword evidence="6" id="KW-0964">Secreted</keyword>
<evidence type="ECO:0000313" key="15">
    <source>
        <dbReference type="EnsemblPlants" id="Pp3c3_35240V3.1"/>
    </source>
</evidence>
<dbReference type="UniPathway" id="UPA00545">
    <property type="reaction ID" value="UER00823"/>
</dbReference>
<dbReference type="PaxDb" id="3218-PP1S112_177V6.1"/>
<dbReference type="EC" id="3.1.1.11" evidence="5 12"/>
<dbReference type="InterPro" id="IPR000070">
    <property type="entry name" value="Pectinesterase_cat"/>
</dbReference>
<dbReference type="Pfam" id="PF01095">
    <property type="entry name" value="Pectinesterase"/>
    <property type="match status" value="1"/>
</dbReference>
<evidence type="ECO:0000256" key="5">
    <source>
        <dbReference type="ARBA" id="ARBA00013229"/>
    </source>
</evidence>
<keyword evidence="7 12" id="KW-0732">Signal</keyword>
<dbReference type="Gramene" id="Pp3c3_35240V3.2">
    <property type="protein sequence ID" value="Pp3c3_35240V3.2"/>
    <property type="gene ID" value="Pp3c3_35240"/>
</dbReference>
<accession>A9SSB9</accession>
<dbReference type="RefSeq" id="XP_024369314.1">
    <property type="nucleotide sequence ID" value="XM_024513546.1"/>
</dbReference>
<comment type="catalytic activity">
    <reaction evidence="10 12">
        <text>[(1-&gt;4)-alpha-D-galacturonosyl methyl ester](n) + n H2O = [(1-&gt;4)-alpha-D-galacturonosyl](n) + n methanol + n H(+)</text>
        <dbReference type="Rhea" id="RHEA:22380"/>
        <dbReference type="Rhea" id="RHEA-COMP:14570"/>
        <dbReference type="Rhea" id="RHEA-COMP:14573"/>
        <dbReference type="ChEBI" id="CHEBI:15377"/>
        <dbReference type="ChEBI" id="CHEBI:15378"/>
        <dbReference type="ChEBI" id="CHEBI:17790"/>
        <dbReference type="ChEBI" id="CHEBI:140522"/>
        <dbReference type="ChEBI" id="CHEBI:140523"/>
        <dbReference type="EC" id="3.1.1.11"/>
    </reaction>
</comment>
<dbReference type="STRING" id="3218.A9SSB9"/>
<dbReference type="InterPro" id="IPR033131">
    <property type="entry name" value="Pectinesterase_Asp_AS"/>
</dbReference>
<feature type="signal peptide" evidence="12">
    <location>
        <begin position="1"/>
        <end position="25"/>
    </location>
</feature>
<dbReference type="Gramene" id="Pp3c3_35240V3.1">
    <property type="protein sequence ID" value="Pp3c3_35240V3.1"/>
    <property type="gene ID" value="Pp3c3_35240"/>
</dbReference>
<proteinExistence type="inferred from homology"/>
<organism evidence="14">
    <name type="scientific">Physcomitrium patens</name>
    <name type="common">Spreading-leaved earth moss</name>
    <name type="synonym">Physcomitrella patens</name>
    <dbReference type="NCBI Taxonomy" id="3218"/>
    <lineage>
        <taxon>Eukaryota</taxon>
        <taxon>Viridiplantae</taxon>
        <taxon>Streptophyta</taxon>
        <taxon>Embryophyta</taxon>
        <taxon>Bryophyta</taxon>
        <taxon>Bryophytina</taxon>
        <taxon>Bryopsida</taxon>
        <taxon>Funariidae</taxon>
        <taxon>Funariales</taxon>
        <taxon>Funariaceae</taxon>
        <taxon>Physcomitrium</taxon>
    </lineage>
</organism>
<dbReference type="eggNOG" id="ENOG502QQMT">
    <property type="taxonomic scope" value="Eukaryota"/>
</dbReference>
<evidence type="ECO:0000256" key="6">
    <source>
        <dbReference type="ARBA" id="ARBA00022525"/>
    </source>
</evidence>
<dbReference type="InterPro" id="IPR011050">
    <property type="entry name" value="Pectin_lyase_fold/virulence"/>
</dbReference>
<feature type="chain" id="PRO_5014205177" description="Pectinesterase" evidence="12">
    <location>
        <begin position="26"/>
        <end position="370"/>
    </location>
</feature>
<evidence type="ECO:0000256" key="8">
    <source>
        <dbReference type="ARBA" id="ARBA00022801"/>
    </source>
</evidence>
<dbReference type="GO" id="GO:0005576">
    <property type="term" value="C:extracellular region"/>
    <property type="evidence" value="ECO:0007669"/>
    <property type="project" value="UniProtKB-SubCell"/>
</dbReference>
<comment type="pathway">
    <text evidence="3 12">Glycan metabolism; pectin degradation; 2-dehydro-3-deoxy-D-gluconate from pectin: step 1/5.</text>
</comment>
<feature type="active site" evidence="11">
    <location>
        <position position="228"/>
    </location>
</feature>
<dbReference type="EnsemblPlants" id="Pp3c3_35240V3.2">
    <property type="protein sequence ID" value="Pp3c3_35240V3.2"/>
    <property type="gene ID" value="Pp3c3_35240"/>
</dbReference>
<dbReference type="GO" id="GO:0030599">
    <property type="term" value="F:pectinesterase activity"/>
    <property type="evidence" value="ECO:0000318"/>
    <property type="project" value="GO_Central"/>
</dbReference>
<evidence type="ECO:0000256" key="9">
    <source>
        <dbReference type="ARBA" id="ARBA00023085"/>
    </source>
</evidence>
<dbReference type="GO" id="GO:0045490">
    <property type="term" value="P:pectin catabolic process"/>
    <property type="evidence" value="ECO:0000318"/>
    <property type="project" value="GO_Central"/>
</dbReference>
<evidence type="ECO:0000259" key="13">
    <source>
        <dbReference type="Pfam" id="PF01095"/>
    </source>
</evidence>
<reference evidence="14 16" key="1">
    <citation type="journal article" date="2008" name="Science">
        <title>The Physcomitrella genome reveals evolutionary insights into the conquest of land by plants.</title>
        <authorList>
            <person name="Rensing S."/>
            <person name="Lang D."/>
            <person name="Zimmer A."/>
            <person name="Terry A."/>
            <person name="Salamov A."/>
            <person name="Shapiro H."/>
            <person name="Nishiyama T."/>
            <person name="Perroud P.-F."/>
            <person name="Lindquist E."/>
            <person name="Kamisugi Y."/>
            <person name="Tanahashi T."/>
            <person name="Sakakibara K."/>
            <person name="Fujita T."/>
            <person name="Oishi K."/>
            <person name="Shin-I T."/>
            <person name="Kuroki Y."/>
            <person name="Toyoda A."/>
            <person name="Suzuki Y."/>
            <person name="Hashimoto A."/>
            <person name="Yamaguchi K."/>
            <person name="Sugano A."/>
            <person name="Kohara Y."/>
            <person name="Fujiyama A."/>
            <person name="Anterola A."/>
            <person name="Aoki S."/>
            <person name="Ashton N."/>
            <person name="Barbazuk W.B."/>
            <person name="Barker E."/>
            <person name="Bennetzen J."/>
            <person name="Bezanilla M."/>
            <person name="Blankenship R."/>
            <person name="Cho S.H."/>
            <person name="Dutcher S."/>
            <person name="Estelle M."/>
            <person name="Fawcett J.A."/>
            <person name="Gundlach H."/>
            <person name="Hanada K."/>
            <person name="Heyl A."/>
            <person name="Hicks K.A."/>
            <person name="Hugh J."/>
            <person name="Lohr M."/>
            <person name="Mayer K."/>
            <person name="Melkozernov A."/>
            <person name="Murata T."/>
            <person name="Nelson D."/>
            <person name="Pils B."/>
            <person name="Prigge M."/>
            <person name="Reiss B."/>
            <person name="Renner T."/>
            <person name="Rombauts S."/>
            <person name="Rushton P."/>
            <person name="Sanderfoot A."/>
            <person name="Schween G."/>
            <person name="Shiu S.-H."/>
            <person name="Stueber K."/>
            <person name="Theodoulou F.L."/>
            <person name="Tu H."/>
            <person name="Van de Peer Y."/>
            <person name="Verrier P.J."/>
            <person name="Waters E."/>
            <person name="Wood A."/>
            <person name="Yang L."/>
            <person name="Cove D."/>
            <person name="Cuming A."/>
            <person name="Hasebe M."/>
            <person name="Lucas S."/>
            <person name="Mishler D.B."/>
            <person name="Reski R."/>
            <person name="Grigoriev I."/>
            <person name="Quatrano R.S."/>
            <person name="Boore J.L."/>
        </authorList>
    </citation>
    <scope>NUCLEOTIDE SEQUENCE [LARGE SCALE GENOMIC DNA]</scope>
    <source>
        <strain evidence="15 16">cv. Gransden 2004</strain>
    </source>
</reference>
<evidence type="ECO:0000256" key="1">
    <source>
        <dbReference type="ARBA" id="ARBA00004196"/>
    </source>
</evidence>
<dbReference type="KEGG" id="ppp:112279276"/>
<feature type="domain" description="Pectinesterase catalytic" evidence="13">
    <location>
        <begin position="76"/>
        <end position="362"/>
    </location>
</feature>
<dbReference type="PANTHER" id="PTHR31321">
    <property type="entry name" value="ACYL-COA THIOESTER HYDROLASE YBHC-RELATED"/>
    <property type="match status" value="1"/>
</dbReference>
<dbReference type="InterPro" id="IPR012334">
    <property type="entry name" value="Pectin_lyas_fold"/>
</dbReference>
<dbReference type="SUPFAM" id="SSF51126">
    <property type="entry name" value="Pectin lyase-like"/>
    <property type="match status" value="1"/>
</dbReference>
<protein>
    <recommendedName>
        <fullName evidence="5 12">Pectinesterase</fullName>
        <ecNumber evidence="5 12">3.1.1.11</ecNumber>
    </recommendedName>
</protein>
<reference evidence="15" key="3">
    <citation type="submission" date="2020-12" db="UniProtKB">
        <authorList>
            <consortium name="EnsemblPlants"/>
        </authorList>
    </citation>
    <scope>IDENTIFICATION</scope>
</reference>
<dbReference type="PANTHER" id="PTHR31321:SF139">
    <property type="entry name" value="PECTINESTERASE CATALYTIC DOMAIN-CONTAINING PROTEIN"/>
    <property type="match status" value="1"/>
</dbReference>
<evidence type="ECO:0000256" key="3">
    <source>
        <dbReference type="ARBA" id="ARBA00005184"/>
    </source>
</evidence>
<evidence type="ECO:0000256" key="11">
    <source>
        <dbReference type="PROSITE-ProRule" id="PRU10040"/>
    </source>
</evidence>
<reference evidence="14 16" key="2">
    <citation type="journal article" date="2018" name="Plant J.">
        <title>The Physcomitrella patens chromosome-scale assembly reveals moss genome structure and evolution.</title>
        <authorList>
            <person name="Lang D."/>
            <person name="Ullrich K.K."/>
            <person name="Murat F."/>
            <person name="Fuchs J."/>
            <person name="Jenkins J."/>
            <person name="Haas F.B."/>
            <person name="Piednoel M."/>
            <person name="Gundlach H."/>
            <person name="Van Bel M."/>
            <person name="Meyberg R."/>
            <person name="Vives C."/>
            <person name="Morata J."/>
            <person name="Symeonidi A."/>
            <person name="Hiss M."/>
            <person name="Muchero W."/>
            <person name="Kamisugi Y."/>
            <person name="Saleh O."/>
            <person name="Blanc G."/>
            <person name="Decker E.L."/>
            <person name="van Gessel N."/>
            <person name="Grimwood J."/>
            <person name="Hayes R.D."/>
            <person name="Graham S.W."/>
            <person name="Gunter L.E."/>
            <person name="McDaniel S.F."/>
            <person name="Hoernstein S.N.W."/>
            <person name="Larsson A."/>
            <person name="Li F.W."/>
            <person name="Perroud P.F."/>
            <person name="Phillips J."/>
            <person name="Ranjan P."/>
            <person name="Rokshar D.S."/>
            <person name="Rothfels C.J."/>
            <person name="Schneider L."/>
            <person name="Shu S."/>
            <person name="Stevenson D.W."/>
            <person name="Thummler F."/>
            <person name="Tillich M."/>
            <person name="Villarreal Aguilar J.C."/>
            <person name="Widiez T."/>
            <person name="Wong G.K."/>
            <person name="Wymore A."/>
            <person name="Zhang Y."/>
            <person name="Zimmer A.D."/>
            <person name="Quatrano R.S."/>
            <person name="Mayer K.F.X."/>
            <person name="Goodstein D."/>
            <person name="Casacuberta J.M."/>
            <person name="Vandepoele K."/>
            <person name="Reski R."/>
            <person name="Cuming A.C."/>
            <person name="Tuskan G.A."/>
            <person name="Maumus F."/>
            <person name="Salse J."/>
            <person name="Schmutz J."/>
            <person name="Rensing S.A."/>
        </authorList>
    </citation>
    <scope>NUCLEOTIDE SEQUENCE [LARGE SCALE GENOMIC DNA]</scope>
    <source>
        <strain evidence="15 16">cv. Gransden 2004</strain>
    </source>
</reference>
<name>A9SSB9_PHYPA</name>
<dbReference type="EMBL" id="ABEU02000003">
    <property type="protein sequence ID" value="PNR58407.1"/>
    <property type="molecule type" value="Genomic_DNA"/>
</dbReference>
<evidence type="ECO:0000256" key="4">
    <source>
        <dbReference type="ARBA" id="ARBA00008891"/>
    </source>
</evidence>
<dbReference type="AlphaFoldDB" id="A9SSB9"/>
<dbReference type="OMA" id="ENYGSEW"/>
<evidence type="ECO:0000313" key="14">
    <source>
        <dbReference type="EMBL" id="PNR58407.1"/>
    </source>
</evidence>
<sequence>MAGLGYTVCLLVTVALVCSAEPAQGSQKVPETREEVIASFASWVQRVGEKHAAWERAAKTATTADEFASKVGETVIVVDQSGAGNFKTVNEALNSIPEHSKSPVTIKVNAGTYNERVVIPKSKEFITLQGAGRDVTKITASNAAGNSGTTYTSATFGVSAPHFTARNISFENSSPPPDGGAQQQAVALRTTGDMNAFYGCAFYGHQDTLYDHRGRHFFKDTLIVGTVDFIFGDGKSLYKNCELRVLPSSGGSLTAQKRLSGSEDTGYSFVNCKVTGSGPPQVYLGRAWGPYSRVIFAFTEFANIIKPEGWYNWGDPSREKTVFYGMYKCFGPGASSPSRAYYSKELTDAEAAPFLSLNYIDGGLWVKEGI</sequence>
<gene>
    <name evidence="15" type="primary">LOC112279276</name>
    <name evidence="14" type="ORF">PHYPA_005402</name>
</gene>
<evidence type="ECO:0000256" key="2">
    <source>
        <dbReference type="ARBA" id="ARBA00004613"/>
    </source>
</evidence>
<dbReference type="OrthoDB" id="2019149at2759"/>
<evidence type="ECO:0000256" key="10">
    <source>
        <dbReference type="ARBA" id="ARBA00047928"/>
    </source>
</evidence>
<dbReference type="GeneID" id="112279276"/>
<keyword evidence="8 12" id="KW-0378">Hydrolase</keyword>
<evidence type="ECO:0000313" key="16">
    <source>
        <dbReference type="Proteomes" id="UP000006727"/>
    </source>
</evidence>
<dbReference type="Gene3D" id="2.160.20.10">
    <property type="entry name" value="Single-stranded right-handed beta-helix, Pectin lyase-like"/>
    <property type="match status" value="1"/>
</dbReference>
<dbReference type="FunFam" id="2.160.20.10:FF:000008">
    <property type="entry name" value="Pectinesterase"/>
    <property type="match status" value="1"/>
</dbReference>
<dbReference type="GO" id="GO:0042545">
    <property type="term" value="P:cell wall modification"/>
    <property type="evidence" value="ECO:0007669"/>
    <property type="project" value="UniProtKB-UniRule"/>
</dbReference>
<evidence type="ECO:0000256" key="12">
    <source>
        <dbReference type="RuleBase" id="RU000589"/>
    </source>
</evidence>
<dbReference type="HOGENOM" id="CLU_012243_3_3_1"/>
<dbReference type="PROSITE" id="PS00503">
    <property type="entry name" value="PECTINESTERASE_2"/>
    <property type="match status" value="1"/>
</dbReference>